<proteinExistence type="inferred from homology"/>
<dbReference type="InterPro" id="IPR008253">
    <property type="entry name" value="Marvel"/>
</dbReference>
<protein>
    <recommendedName>
        <fullName evidence="6">Synaptogyrin</fullName>
    </recommendedName>
</protein>
<evidence type="ECO:0000256" key="7">
    <source>
        <dbReference type="SAM" id="MobiDB-lite"/>
    </source>
</evidence>
<dbReference type="OrthoDB" id="10041611at2759"/>
<evidence type="ECO:0000313" key="11">
    <source>
        <dbReference type="WBParaSite" id="maker-uti_cns_0006326-snap-gene-0.2-mRNA-1"/>
    </source>
</evidence>
<feature type="region of interest" description="Disordered" evidence="7">
    <location>
        <begin position="189"/>
        <end position="229"/>
    </location>
</feature>
<dbReference type="WBParaSite" id="maker-uti_cns_0006326-snap-gene-0.2-mRNA-1">
    <property type="protein sequence ID" value="maker-uti_cns_0006326-snap-gene-0.2-mRNA-1"/>
    <property type="gene ID" value="maker-uti_cns_0006326-snap-gene-0.2"/>
</dbReference>
<dbReference type="WBParaSite" id="maker-uti_cns_0003965-snap-gene-0.9-mRNA-1">
    <property type="protein sequence ID" value="maker-uti_cns_0003965-snap-gene-0.9-mRNA-1"/>
    <property type="gene ID" value="maker-uti_cns_0003965-snap-gene-0.9"/>
</dbReference>
<name>A0A1I8HI77_9PLAT</name>
<accession>A0A1I8HI77</accession>
<evidence type="ECO:0000256" key="2">
    <source>
        <dbReference type="ARBA" id="ARBA00010252"/>
    </source>
</evidence>
<keyword evidence="4 6" id="KW-1133">Transmembrane helix</keyword>
<dbReference type="STRING" id="282301.A0A1I8HI77"/>
<dbReference type="Proteomes" id="UP000095280">
    <property type="component" value="Unplaced"/>
</dbReference>
<dbReference type="GO" id="GO:0031594">
    <property type="term" value="C:neuromuscular junction"/>
    <property type="evidence" value="ECO:0007669"/>
    <property type="project" value="TreeGrafter"/>
</dbReference>
<feature type="transmembrane region" description="Helical" evidence="6">
    <location>
        <begin position="150"/>
        <end position="172"/>
    </location>
</feature>
<evidence type="ECO:0000256" key="3">
    <source>
        <dbReference type="ARBA" id="ARBA00022692"/>
    </source>
</evidence>
<sequence length="229" mass="25276">MSSQQNVYGAGPTVGLNYTFDPVLFLKQPTTIVRIISWIFSIIVFGCISSGCYVESICIFNFDANACAYGLIVGVVAFLASMGFLVMDALFPRLSSAQIRKYVVLADAIFSAVWAFFYFVAFCYLTNRLASLPDSFAALLSIQQWQFNNARASVAFCFLSIVSFGLLVFFAVQKYRQGQQEAFPAAAQVESEVASQQPPTRPDSNYQQPPFSFGGAAADIDDQHRQPTY</sequence>
<dbReference type="PROSITE" id="PS51225">
    <property type="entry name" value="MARVEL"/>
    <property type="match status" value="1"/>
</dbReference>
<keyword evidence="5 6" id="KW-0472">Membrane</keyword>
<evidence type="ECO:0000256" key="1">
    <source>
        <dbReference type="ARBA" id="ARBA00004141"/>
    </source>
</evidence>
<evidence type="ECO:0000256" key="4">
    <source>
        <dbReference type="ARBA" id="ARBA00022989"/>
    </source>
</evidence>
<feature type="transmembrane region" description="Helical" evidence="6">
    <location>
        <begin position="35"/>
        <end position="62"/>
    </location>
</feature>
<keyword evidence="9" id="KW-1185">Reference proteome</keyword>
<feature type="transmembrane region" description="Helical" evidence="6">
    <location>
        <begin position="68"/>
        <end position="91"/>
    </location>
</feature>
<dbReference type="PIRSF" id="PIRSF011282">
    <property type="entry name" value="Synaptogyrin"/>
    <property type="match status" value="1"/>
</dbReference>
<dbReference type="InterPro" id="IPR016579">
    <property type="entry name" value="Synaptogyrin"/>
</dbReference>
<comment type="subcellular location">
    <subcellularLocation>
        <location evidence="1 6">Membrane</location>
        <topology evidence="1 6">Multi-pass membrane protein</topology>
    </subcellularLocation>
</comment>
<feature type="transmembrane region" description="Helical" evidence="6">
    <location>
        <begin position="103"/>
        <end position="130"/>
    </location>
</feature>
<feature type="compositionally biased region" description="Polar residues" evidence="7">
    <location>
        <begin position="193"/>
        <end position="210"/>
    </location>
</feature>
<evidence type="ECO:0000259" key="8">
    <source>
        <dbReference type="PROSITE" id="PS51225"/>
    </source>
</evidence>
<dbReference type="PANTHER" id="PTHR10838">
    <property type="entry name" value="SYNAPTOGYRIN"/>
    <property type="match status" value="1"/>
</dbReference>
<comment type="similarity">
    <text evidence="2 6">Belongs to the synaptogyrin family.</text>
</comment>
<dbReference type="Pfam" id="PF01284">
    <property type="entry name" value="MARVEL"/>
    <property type="match status" value="1"/>
</dbReference>
<evidence type="ECO:0000256" key="6">
    <source>
        <dbReference type="PIRNR" id="PIRNR011282"/>
    </source>
</evidence>
<feature type="domain" description="MARVEL" evidence="8">
    <location>
        <begin position="25"/>
        <end position="176"/>
    </location>
</feature>
<dbReference type="GO" id="GO:0030672">
    <property type="term" value="C:synaptic vesicle membrane"/>
    <property type="evidence" value="ECO:0007669"/>
    <property type="project" value="TreeGrafter"/>
</dbReference>
<keyword evidence="3 6" id="KW-0812">Transmembrane</keyword>
<reference evidence="10 11" key="1">
    <citation type="submission" date="2016-11" db="UniProtKB">
        <authorList>
            <consortium name="WormBaseParasite"/>
        </authorList>
    </citation>
    <scope>IDENTIFICATION</scope>
</reference>
<dbReference type="AlphaFoldDB" id="A0A1I8HI77"/>
<evidence type="ECO:0000313" key="10">
    <source>
        <dbReference type="WBParaSite" id="maker-uti_cns_0003965-snap-gene-0.9-mRNA-1"/>
    </source>
</evidence>
<dbReference type="PANTHER" id="PTHR10838:SF20">
    <property type="entry name" value="SYNAPTOGYRIN"/>
    <property type="match status" value="1"/>
</dbReference>
<evidence type="ECO:0000256" key="5">
    <source>
        <dbReference type="ARBA" id="ARBA00023136"/>
    </source>
</evidence>
<evidence type="ECO:0000313" key="9">
    <source>
        <dbReference type="Proteomes" id="UP000095280"/>
    </source>
</evidence>
<organism evidence="9 11">
    <name type="scientific">Macrostomum lignano</name>
    <dbReference type="NCBI Taxonomy" id="282301"/>
    <lineage>
        <taxon>Eukaryota</taxon>
        <taxon>Metazoa</taxon>
        <taxon>Spiralia</taxon>
        <taxon>Lophotrochozoa</taxon>
        <taxon>Platyhelminthes</taxon>
        <taxon>Rhabditophora</taxon>
        <taxon>Macrostomorpha</taxon>
        <taxon>Macrostomida</taxon>
        <taxon>Macrostomidae</taxon>
        <taxon>Macrostomum</taxon>
    </lineage>
</organism>